<sequence length="31" mass="3435">MITLDFTQWAALWYIGGMISGALVMIAIFNS</sequence>
<evidence type="ECO:0000256" key="1">
    <source>
        <dbReference type="SAM" id="Phobius"/>
    </source>
</evidence>
<keyword evidence="1" id="KW-0812">Transmembrane</keyword>
<dbReference type="EMBL" id="BK016266">
    <property type="protein sequence ID" value="DAG06184.1"/>
    <property type="molecule type" value="Genomic_DNA"/>
</dbReference>
<protein>
    <submittedName>
        <fullName evidence="2">Uncharacterized protein</fullName>
    </submittedName>
</protein>
<evidence type="ECO:0000313" key="2">
    <source>
        <dbReference type="EMBL" id="DAG06184.1"/>
    </source>
</evidence>
<reference evidence="2" key="1">
    <citation type="journal article" date="2021" name="Proc. Natl. Acad. Sci. U.S.A.">
        <title>A Catalog of Tens of Thousands of Viruses from Human Metagenomes Reveals Hidden Associations with Chronic Diseases.</title>
        <authorList>
            <person name="Tisza M.J."/>
            <person name="Buck C.B."/>
        </authorList>
    </citation>
    <scope>NUCLEOTIDE SEQUENCE</scope>
    <source>
        <strain evidence="2">CtNxi14</strain>
    </source>
</reference>
<feature type="transmembrane region" description="Helical" evidence="1">
    <location>
        <begin position="6"/>
        <end position="29"/>
    </location>
</feature>
<keyword evidence="1" id="KW-1133">Transmembrane helix</keyword>
<accession>A0A8S5VHN3</accession>
<organism evidence="2">
    <name type="scientific">Siphoviridae sp. ctNxi14</name>
    <dbReference type="NCBI Taxonomy" id="2825475"/>
    <lineage>
        <taxon>Viruses</taxon>
        <taxon>Duplodnaviria</taxon>
        <taxon>Heunggongvirae</taxon>
        <taxon>Uroviricota</taxon>
        <taxon>Caudoviricetes</taxon>
    </lineage>
</organism>
<proteinExistence type="predicted"/>
<name>A0A8S5VHN3_9CAUD</name>
<keyword evidence="1" id="KW-0472">Membrane</keyword>